<gene>
    <name evidence="1" type="ORF">HII17_18710</name>
</gene>
<reference evidence="1 2" key="1">
    <citation type="submission" date="2020-04" db="EMBL/GenBank/DDBJ databases">
        <title>Thalassotalea sp. M1531, isolated from the surface of marine red alga.</title>
        <authorList>
            <person name="Pang L."/>
            <person name="Lu D.-C."/>
        </authorList>
    </citation>
    <scope>NUCLEOTIDE SEQUENCE [LARGE SCALE GENOMIC DNA]</scope>
    <source>
        <strain evidence="1 2">M1531</strain>
    </source>
</reference>
<evidence type="ECO:0000313" key="1">
    <source>
        <dbReference type="EMBL" id="NMP33584.1"/>
    </source>
</evidence>
<evidence type="ECO:0000313" key="2">
    <source>
        <dbReference type="Proteomes" id="UP000568664"/>
    </source>
</evidence>
<comment type="caution">
    <text evidence="1">The sequence shown here is derived from an EMBL/GenBank/DDBJ whole genome shotgun (WGS) entry which is preliminary data.</text>
</comment>
<sequence length="60" mass="6784">MSPEQLKKLHELSQFFEEGEASHAHIRQLNEILTLVNGQQDTVNLSKELKATVTPEPSLK</sequence>
<dbReference type="EMBL" id="JABBXH010000010">
    <property type="protein sequence ID" value="NMP33584.1"/>
    <property type="molecule type" value="Genomic_DNA"/>
</dbReference>
<protein>
    <submittedName>
        <fullName evidence="1">Uncharacterized protein</fullName>
    </submittedName>
</protein>
<dbReference type="AlphaFoldDB" id="A0A7Y0LG20"/>
<organism evidence="1 2">
    <name type="scientific">Thalassotalea algicola</name>
    <dbReference type="NCBI Taxonomy" id="2716224"/>
    <lineage>
        <taxon>Bacteria</taxon>
        <taxon>Pseudomonadati</taxon>
        <taxon>Pseudomonadota</taxon>
        <taxon>Gammaproteobacteria</taxon>
        <taxon>Alteromonadales</taxon>
        <taxon>Colwelliaceae</taxon>
        <taxon>Thalassotalea</taxon>
    </lineage>
</organism>
<proteinExistence type="predicted"/>
<dbReference type="RefSeq" id="WP_169076903.1">
    <property type="nucleotide sequence ID" value="NZ_JABBXH010000010.1"/>
</dbReference>
<dbReference type="Proteomes" id="UP000568664">
    <property type="component" value="Unassembled WGS sequence"/>
</dbReference>
<accession>A0A7Y0LG20</accession>
<name>A0A7Y0LG20_9GAMM</name>
<keyword evidence="2" id="KW-1185">Reference proteome</keyword>